<protein>
    <submittedName>
        <fullName evidence="1">Uncharacterized protein</fullName>
    </submittedName>
</protein>
<comment type="caution">
    <text evidence="1">The sequence shown here is derived from an EMBL/GenBank/DDBJ whole genome shotgun (WGS) entry which is preliminary data.</text>
</comment>
<sequence length="70" mass="8016">MHQYNQHFLLIFEKFIHNAPCTQNHIVLLSFLNIHPKNSKPMFIANLPSHLGLPHQQVLVGMPMTGSSTR</sequence>
<dbReference type="AlphaFoldDB" id="A0ABD2W7L0"/>
<name>A0ABD2W7L0_9HYME</name>
<dbReference type="EMBL" id="JBJJXI010000124">
    <property type="protein sequence ID" value="KAL3388893.1"/>
    <property type="molecule type" value="Genomic_DNA"/>
</dbReference>
<gene>
    <name evidence="1" type="ORF">TKK_015861</name>
</gene>
<reference evidence="1 2" key="1">
    <citation type="journal article" date="2024" name="bioRxiv">
        <title>A reference genome for Trichogramma kaykai: A tiny desert-dwelling parasitoid wasp with competing sex-ratio distorters.</title>
        <authorList>
            <person name="Culotta J."/>
            <person name="Lindsey A.R."/>
        </authorList>
    </citation>
    <scope>NUCLEOTIDE SEQUENCE [LARGE SCALE GENOMIC DNA]</scope>
    <source>
        <strain evidence="1 2">KSX58</strain>
    </source>
</reference>
<evidence type="ECO:0000313" key="1">
    <source>
        <dbReference type="EMBL" id="KAL3388893.1"/>
    </source>
</evidence>
<organism evidence="1 2">
    <name type="scientific">Trichogramma kaykai</name>
    <dbReference type="NCBI Taxonomy" id="54128"/>
    <lineage>
        <taxon>Eukaryota</taxon>
        <taxon>Metazoa</taxon>
        <taxon>Ecdysozoa</taxon>
        <taxon>Arthropoda</taxon>
        <taxon>Hexapoda</taxon>
        <taxon>Insecta</taxon>
        <taxon>Pterygota</taxon>
        <taxon>Neoptera</taxon>
        <taxon>Endopterygota</taxon>
        <taxon>Hymenoptera</taxon>
        <taxon>Apocrita</taxon>
        <taxon>Proctotrupomorpha</taxon>
        <taxon>Chalcidoidea</taxon>
        <taxon>Trichogrammatidae</taxon>
        <taxon>Trichogramma</taxon>
    </lineage>
</organism>
<accession>A0ABD2W7L0</accession>
<keyword evidence="2" id="KW-1185">Reference proteome</keyword>
<evidence type="ECO:0000313" key="2">
    <source>
        <dbReference type="Proteomes" id="UP001627154"/>
    </source>
</evidence>
<dbReference type="Proteomes" id="UP001627154">
    <property type="component" value="Unassembled WGS sequence"/>
</dbReference>
<proteinExistence type="predicted"/>